<dbReference type="RefSeq" id="WP_190384744.1">
    <property type="nucleotide sequence ID" value="NZ_JACJTM010000001.1"/>
</dbReference>
<feature type="transmembrane region" description="Helical" evidence="7">
    <location>
        <begin position="82"/>
        <end position="99"/>
    </location>
</feature>
<dbReference type="Pfam" id="PF01794">
    <property type="entry name" value="Ferric_reduct"/>
    <property type="match status" value="1"/>
</dbReference>
<evidence type="ECO:0000256" key="4">
    <source>
        <dbReference type="ARBA" id="ARBA00022989"/>
    </source>
</evidence>
<organism evidence="9 10">
    <name type="scientific">Aphanizomenon flos-aquae FACHB-1249</name>
    <dbReference type="NCBI Taxonomy" id="2692889"/>
    <lineage>
        <taxon>Bacteria</taxon>
        <taxon>Bacillati</taxon>
        <taxon>Cyanobacteriota</taxon>
        <taxon>Cyanophyceae</taxon>
        <taxon>Nostocales</taxon>
        <taxon>Aphanizomenonaceae</taxon>
        <taxon>Aphanizomenon</taxon>
    </lineage>
</organism>
<comment type="subcellular location">
    <subcellularLocation>
        <location evidence="1">Membrane</location>
        <topology evidence="1">Multi-pass membrane protein</topology>
    </subcellularLocation>
</comment>
<keyword evidence="4 7" id="KW-1133">Transmembrane helix</keyword>
<protein>
    <submittedName>
        <fullName evidence="9">Ferric reductase-like transmembrane domain-containing protein</fullName>
    </submittedName>
</protein>
<evidence type="ECO:0000256" key="7">
    <source>
        <dbReference type="SAM" id="Phobius"/>
    </source>
</evidence>
<feature type="transmembrane region" description="Helical" evidence="7">
    <location>
        <begin position="12"/>
        <end position="34"/>
    </location>
</feature>
<evidence type="ECO:0000256" key="5">
    <source>
        <dbReference type="ARBA" id="ARBA00023004"/>
    </source>
</evidence>
<dbReference type="InterPro" id="IPR013130">
    <property type="entry name" value="Fe3_Rdtase_TM_dom"/>
</dbReference>
<keyword evidence="6 7" id="KW-0472">Membrane</keyword>
<evidence type="ECO:0000256" key="3">
    <source>
        <dbReference type="ARBA" id="ARBA00022692"/>
    </source>
</evidence>
<sequence length="196" mass="23034">MKSHKNLNDSFGFVALVFINYILSAMLFFLIPYIDYANIMGVLSLIYYALTIIPTIIKTLFPNFYKQQYIWKSLLKNRRYTGVTAFCFAWSHAGLLIWQKSLNFLDFNTCLQYFQGLSLIIIFTILAITSNDESIRTLKTNWKKIHNLTYLCLFILPWHILDKMFGHWSYLTPFAVILSISLSLLFVTRKIIEIKQ</sequence>
<accession>A0ABR8ILX2</accession>
<keyword evidence="10" id="KW-1185">Reference proteome</keyword>
<dbReference type="GeneID" id="78216598"/>
<dbReference type="EMBL" id="JACJTM010000001">
    <property type="protein sequence ID" value="MBD2683720.1"/>
    <property type="molecule type" value="Genomic_DNA"/>
</dbReference>
<name>A0ABR8ILX2_APHFL</name>
<feature type="domain" description="Ferric oxidoreductase" evidence="8">
    <location>
        <begin position="40"/>
        <end position="155"/>
    </location>
</feature>
<proteinExistence type="predicted"/>
<comment type="caution">
    <text evidence="9">The sequence shown here is derived from an EMBL/GenBank/DDBJ whole genome shotgun (WGS) entry which is preliminary data.</text>
</comment>
<dbReference type="InterPro" id="IPR022837">
    <property type="entry name" value="MsrQ-like"/>
</dbReference>
<feature type="transmembrane region" description="Helical" evidence="7">
    <location>
        <begin position="167"/>
        <end position="187"/>
    </location>
</feature>
<dbReference type="Proteomes" id="UP000660270">
    <property type="component" value="Unassembled WGS sequence"/>
</dbReference>
<feature type="transmembrane region" description="Helical" evidence="7">
    <location>
        <begin position="40"/>
        <end position="61"/>
    </location>
</feature>
<evidence type="ECO:0000259" key="8">
    <source>
        <dbReference type="Pfam" id="PF01794"/>
    </source>
</evidence>
<keyword evidence="3 7" id="KW-0812">Transmembrane</keyword>
<gene>
    <name evidence="9" type="ORF">H6G43_00335</name>
</gene>
<keyword evidence="2" id="KW-0813">Transport</keyword>
<evidence type="ECO:0000256" key="2">
    <source>
        <dbReference type="ARBA" id="ARBA00022448"/>
    </source>
</evidence>
<feature type="transmembrane region" description="Helical" evidence="7">
    <location>
        <begin position="111"/>
        <end position="129"/>
    </location>
</feature>
<evidence type="ECO:0000256" key="6">
    <source>
        <dbReference type="ARBA" id="ARBA00023136"/>
    </source>
</evidence>
<dbReference type="PANTHER" id="PTHR36964">
    <property type="entry name" value="PROTEIN-METHIONINE-SULFOXIDE REDUCTASE HEME-BINDING SUBUNIT MSRQ"/>
    <property type="match status" value="1"/>
</dbReference>
<evidence type="ECO:0000256" key="1">
    <source>
        <dbReference type="ARBA" id="ARBA00004141"/>
    </source>
</evidence>
<evidence type="ECO:0000313" key="9">
    <source>
        <dbReference type="EMBL" id="MBD2683720.1"/>
    </source>
</evidence>
<reference evidence="9 10" key="1">
    <citation type="journal article" date="2020" name="ISME J.">
        <title>Comparative genomics reveals insights into cyanobacterial evolution and habitat adaptation.</title>
        <authorList>
            <person name="Chen M.Y."/>
            <person name="Teng W.K."/>
            <person name="Zhao L."/>
            <person name="Hu C.X."/>
            <person name="Zhou Y.K."/>
            <person name="Han B.P."/>
            <person name="Song L.R."/>
            <person name="Shu W.S."/>
        </authorList>
    </citation>
    <scope>NUCLEOTIDE SEQUENCE [LARGE SCALE GENOMIC DNA]</scope>
    <source>
        <strain evidence="9 10">FACHB-1249</strain>
    </source>
</reference>
<feature type="transmembrane region" description="Helical" evidence="7">
    <location>
        <begin position="145"/>
        <end position="161"/>
    </location>
</feature>
<evidence type="ECO:0000313" key="10">
    <source>
        <dbReference type="Proteomes" id="UP000660270"/>
    </source>
</evidence>
<dbReference type="PANTHER" id="PTHR36964:SF1">
    <property type="entry name" value="PROTEIN-METHIONINE-SULFOXIDE REDUCTASE HEME-BINDING SUBUNIT MSRQ"/>
    <property type="match status" value="1"/>
</dbReference>
<keyword evidence="5" id="KW-0408">Iron</keyword>